<dbReference type="AlphaFoldDB" id="A0A1G7AEM3"/>
<dbReference type="RefSeq" id="WP_090522796.1">
    <property type="nucleotide sequence ID" value="NZ_FNAH01000004.1"/>
</dbReference>
<gene>
    <name evidence="1" type="ORF">SAMN05421538_104114</name>
</gene>
<evidence type="ECO:0000313" key="1">
    <source>
        <dbReference type="EMBL" id="SDE13271.1"/>
    </source>
</evidence>
<name>A0A1G7AEM3_9RHOB</name>
<dbReference type="Proteomes" id="UP000199344">
    <property type="component" value="Unassembled WGS sequence"/>
</dbReference>
<keyword evidence="2" id="KW-1185">Reference proteome</keyword>
<proteinExistence type="predicted"/>
<evidence type="ECO:0008006" key="3">
    <source>
        <dbReference type="Google" id="ProtNLM"/>
    </source>
</evidence>
<sequence>MAMIAMNDVGRREYLSPLARCLMRIASWQEARHARNTYRRSLAEIPEHLRQDIGLDGGARLQAGRHAGRTFIRDDRPDSSLSSWFW</sequence>
<organism evidence="1 2">
    <name type="scientific">Paracoccus isoporae</name>
    <dbReference type="NCBI Taxonomy" id="591205"/>
    <lineage>
        <taxon>Bacteria</taxon>
        <taxon>Pseudomonadati</taxon>
        <taxon>Pseudomonadota</taxon>
        <taxon>Alphaproteobacteria</taxon>
        <taxon>Rhodobacterales</taxon>
        <taxon>Paracoccaceae</taxon>
        <taxon>Paracoccus</taxon>
    </lineage>
</organism>
<dbReference type="EMBL" id="FNAH01000004">
    <property type="protein sequence ID" value="SDE13271.1"/>
    <property type="molecule type" value="Genomic_DNA"/>
</dbReference>
<evidence type="ECO:0000313" key="2">
    <source>
        <dbReference type="Proteomes" id="UP000199344"/>
    </source>
</evidence>
<accession>A0A1G7AEM3</accession>
<protein>
    <recommendedName>
        <fullName evidence="3">DUF1127 domain-containing protein</fullName>
    </recommendedName>
</protein>
<dbReference type="OrthoDB" id="7779121at2"/>
<reference evidence="1 2" key="1">
    <citation type="submission" date="2016-10" db="EMBL/GenBank/DDBJ databases">
        <authorList>
            <person name="de Groot N.N."/>
        </authorList>
    </citation>
    <scope>NUCLEOTIDE SEQUENCE [LARGE SCALE GENOMIC DNA]</scope>
    <source>
        <strain evidence="1 2">DSM 22220</strain>
    </source>
</reference>